<accession>A0A238HEM8</accession>
<dbReference type="RefSeq" id="WP_032137408.1">
    <property type="nucleotide sequence ID" value="NZ_CCNJ01000051.1"/>
</dbReference>
<dbReference type="Proteomes" id="UP000215450">
    <property type="component" value="Unassembled WGS sequence"/>
</dbReference>
<evidence type="ECO:0000313" key="4">
    <source>
        <dbReference type="Proteomes" id="UP000215450"/>
    </source>
</evidence>
<evidence type="ECO:0008006" key="5">
    <source>
        <dbReference type="Google" id="ProtNLM"/>
    </source>
</evidence>
<dbReference type="Pfam" id="PF04325">
    <property type="entry name" value="DUF465"/>
    <property type="match status" value="1"/>
</dbReference>
<reference evidence="2" key="1">
    <citation type="submission" date="2017-05" db="EMBL/GenBank/DDBJ databases">
        <authorList>
            <person name="Song R."/>
            <person name="Chenine A.L."/>
            <person name="Ruprecht R.M."/>
        </authorList>
    </citation>
    <scope>NUCLEOTIDE SEQUENCE</scope>
    <source>
        <strain evidence="2">Kingella_eburonensis</strain>
    </source>
</reference>
<dbReference type="InterPro" id="IPR038444">
    <property type="entry name" value="DUF465_sf"/>
</dbReference>
<dbReference type="GeneID" id="83626945"/>
<feature type="coiled-coil region" evidence="1">
    <location>
        <begin position="19"/>
        <end position="63"/>
    </location>
</feature>
<proteinExistence type="predicted"/>
<protein>
    <recommendedName>
        <fullName evidence="5">DUF465 domain-containing protein</fullName>
    </recommendedName>
</protein>
<dbReference type="Gene3D" id="6.10.280.50">
    <property type="match status" value="1"/>
</dbReference>
<dbReference type="InterPro" id="IPR007420">
    <property type="entry name" value="DUF465"/>
</dbReference>
<dbReference type="OrthoDB" id="5616367at2"/>
<dbReference type="EMBL" id="FXUV02000098">
    <property type="protein sequence ID" value="SNB85222.1"/>
    <property type="molecule type" value="Genomic_DNA"/>
</dbReference>
<evidence type="ECO:0000256" key="1">
    <source>
        <dbReference type="SAM" id="Coils"/>
    </source>
</evidence>
<evidence type="ECO:0000313" key="3">
    <source>
        <dbReference type="EMBL" id="SNB85222.1"/>
    </source>
</evidence>
<gene>
    <name evidence="3" type="ORF">KEBURONENSIS_00687</name>
    <name evidence="2" type="ORF">KEBURONENSIS_00809</name>
</gene>
<evidence type="ECO:0000313" key="2">
    <source>
        <dbReference type="EMBL" id="SMQ11802.1"/>
    </source>
</evidence>
<dbReference type="EMBL" id="FXUV01000002">
    <property type="protein sequence ID" value="SMQ11802.1"/>
    <property type="molecule type" value="Genomic_DNA"/>
</dbReference>
<organism evidence="2">
    <name type="scientific">Kingella negevensis</name>
    <dbReference type="NCBI Taxonomy" id="1522312"/>
    <lineage>
        <taxon>Bacteria</taxon>
        <taxon>Pseudomonadati</taxon>
        <taxon>Pseudomonadota</taxon>
        <taxon>Betaproteobacteria</taxon>
        <taxon>Neisseriales</taxon>
        <taxon>Neisseriaceae</taxon>
        <taxon>Kingella</taxon>
    </lineage>
</organism>
<keyword evidence="4" id="KW-1185">Reference proteome</keyword>
<name>A0A238HEM8_9NEIS</name>
<sequence length="73" mass="8372">MFPEYRDLISKLKQEDAHFARLFNQHNELDDKITGLENNPVTSATADAEVQQLKQQKLALKDELYAILKAADK</sequence>
<dbReference type="AlphaFoldDB" id="A0A238HEM8"/>
<keyword evidence="1" id="KW-0175">Coiled coil</keyword>
<reference evidence="4" key="2">
    <citation type="submission" date="2017-06" db="EMBL/GenBank/DDBJ databases">
        <authorList>
            <person name="Laurent S."/>
        </authorList>
    </citation>
    <scope>NUCLEOTIDE SEQUENCE [LARGE SCALE GENOMIC DNA]</scope>
</reference>
<reference evidence="3" key="3">
    <citation type="submission" date="2017-06" db="EMBL/GenBank/DDBJ databases">
        <authorList>
            <person name="Kim H.J."/>
            <person name="Triplett B.A."/>
        </authorList>
    </citation>
    <scope>NUCLEOTIDE SEQUENCE [LARGE SCALE GENOMIC DNA]</scope>
    <source>
        <strain evidence="3">Kingella_eburonensis</strain>
    </source>
</reference>
<dbReference type="STRING" id="1522312.GCA_900177895_00583"/>